<feature type="compositionally biased region" description="Basic and acidic residues" evidence="1">
    <location>
        <begin position="376"/>
        <end position="389"/>
    </location>
</feature>
<feature type="region of interest" description="Disordered" evidence="1">
    <location>
        <begin position="352"/>
        <end position="389"/>
    </location>
</feature>
<accession>A0A248TL07</accession>
<sequence length="389" mass="45517">MKARIILTSIVLILLLIIVWQYVAHATPPSIHSSKTKVADVVIKGLSEGEIKSKLLQKIEQWRNKAQIKVAYLDEEWILDPQLFRFNVENTVEELTEGTNNPLFVEYDKQLFYERVEELFSQLTLNEEEMNKIYEDIVDKVSRLETSYNVQIEEYLPVTLVQEPLAQVVLQVDADWSGYTQSIAIDNRSLFSVLDQFGEENDLHIIATGIYQLTLHTNFSIEERYIQNKQPSFTEAGYEAYVDKKRQHDFKFYNPNTVNYTIKIEENRGRMYFTLMGPPFIYDYEAVIKETEQIEPLTKVYNQEGLEDGVKMIEEGAVGIRVVIERQKRKGMFIETFARLKDYYPPISTIEWRGDGREDEENKKVTKDSNEESEPRDDLWGIEGEKMEK</sequence>
<evidence type="ECO:0000313" key="3">
    <source>
        <dbReference type="Proteomes" id="UP000215137"/>
    </source>
</evidence>
<keyword evidence="3" id="KW-1185">Reference proteome</keyword>
<proteinExistence type="predicted"/>
<gene>
    <name evidence="2" type="ORF">CKF48_16920</name>
</gene>
<evidence type="ECO:0000313" key="2">
    <source>
        <dbReference type="EMBL" id="ASV68822.1"/>
    </source>
</evidence>
<protein>
    <recommendedName>
        <fullName evidence="4">G5 domain-containing protein</fullName>
    </recommendedName>
</protein>
<organism evidence="2 3">
    <name type="scientific">Cytobacillus kochii</name>
    <dbReference type="NCBI Taxonomy" id="859143"/>
    <lineage>
        <taxon>Bacteria</taxon>
        <taxon>Bacillati</taxon>
        <taxon>Bacillota</taxon>
        <taxon>Bacilli</taxon>
        <taxon>Bacillales</taxon>
        <taxon>Bacillaceae</taxon>
        <taxon>Cytobacillus</taxon>
    </lineage>
</organism>
<feature type="compositionally biased region" description="Basic and acidic residues" evidence="1">
    <location>
        <begin position="352"/>
        <end position="370"/>
    </location>
</feature>
<dbReference type="OrthoDB" id="2691125at2"/>
<dbReference type="EMBL" id="CP022983">
    <property type="protein sequence ID" value="ASV68822.1"/>
    <property type="molecule type" value="Genomic_DNA"/>
</dbReference>
<evidence type="ECO:0000256" key="1">
    <source>
        <dbReference type="SAM" id="MobiDB-lite"/>
    </source>
</evidence>
<name>A0A248TL07_9BACI</name>
<evidence type="ECO:0008006" key="4">
    <source>
        <dbReference type="Google" id="ProtNLM"/>
    </source>
</evidence>
<dbReference type="RefSeq" id="WP_095372389.1">
    <property type="nucleotide sequence ID" value="NZ_CP022983.1"/>
</dbReference>
<dbReference type="Proteomes" id="UP000215137">
    <property type="component" value="Chromosome"/>
</dbReference>
<reference evidence="2 3" key="1">
    <citation type="submission" date="2017-08" db="EMBL/GenBank/DDBJ databases">
        <title>Complete Genome Sequence of Bacillus kochii Oregon-R-modENCODE STRAIN BDGP4, isolated from Drosophila melanogaster gut.</title>
        <authorList>
            <person name="Wan K.H."/>
            <person name="Yu C."/>
            <person name="Park S."/>
            <person name="Hammonds A.S."/>
            <person name="Booth B.W."/>
            <person name="Celniker S.E."/>
        </authorList>
    </citation>
    <scope>NUCLEOTIDE SEQUENCE [LARGE SCALE GENOMIC DNA]</scope>
    <source>
        <strain evidence="2 3">BDGP4</strain>
    </source>
</reference>
<dbReference type="KEGG" id="bko:CKF48_16920"/>
<dbReference type="AlphaFoldDB" id="A0A248TL07"/>